<organism evidence="2 3">
    <name type="scientific">Armillaria solidipes</name>
    <dbReference type="NCBI Taxonomy" id="1076256"/>
    <lineage>
        <taxon>Eukaryota</taxon>
        <taxon>Fungi</taxon>
        <taxon>Dikarya</taxon>
        <taxon>Basidiomycota</taxon>
        <taxon>Agaricomycotina</taxon>
        <taxon>Agaricomycetes</taxon>
        <taxon>Agaricomycetidae</taxon>
        <taxon>Agaricales</taxon>
        <taxon>Marasmiineae</taxon>
        <taxon>Physalacriaceae</taxon>
        <taxon>Armillaria</taxon>
    </lineage>
</organism>
<dbReference type="EMBL" id="KZ293487">
    <property type="protein sequence ID" value="PBK60418.1"/>
    <property type="molecule type" value="Genomic_DNA"/>
</dbReference>
<reference evidence="3" key="1">
    <citation type="journal article" date="2017" name="Nat. Ecol. Evol.">
        <title>Genome expansion and lineage-specific genetic innovations in the forest pathogenic fungi Armillaria.</title>
        <authorList>
            <person name="Sipos G."/>
            <person name="Prasanna A.N."/>
            <person name="Walter M.C."/>
            <person name="O'Connor E."/>
            <person name="Balint B."/>
            <person name="Krizsan K."/>
            <person name="Kiss B."/>
            <person name="Hess J."/>
            <person name="Varga T."/>
            <person name="Slot J."/>
            <person name="Riley R."/>
            <person name="Boka B."/>
            <person name="Rigling D."/>
            <person name="Barry K."/>
            <person name="Lee J."/>
            <person name="Mihaltcheva S."/>
            <person name="LaButti K."/>
            <person name="Lipzen A."/>
            <person name="Waldron R."/>
            <person name="Moloney N.M."/>
            <person name="Sperisen C."/>
            <person name="Kredics L."/>
            <person name="Vagvoelgyi C."/>
            <person name="Patrignani A."/>
            <person name="Fitzpatrick D."/>
            <person name="Nagy I."/>
            <person name="Doyle S."/>
            <person name="Anderson J.B."/>
            <person name="Grigoriev I.V."/>
            <person name="Gueldener U."/>
            <person name="Muensterkoetter M."/>
            <person name="Nagy L.G."/>
        </authorList>
    </citation>
    <scope>NUCLEOTIDE SEQUENCE [LARGE SCALE GENOMIC DNA]</scope>
    <source>
        <strain evidence="3">28-4</strain>
    </source>
</reference>
<name>A0A2H3B335_9AGAR</name>
<dbReference type="AlphaFoldDB" id="A0A2H3B335"/>
<evidence type="ECO:0000313" key="2">
    <source>
        <dbReference type="EMBL" id="PBK60418.1"/>
    </source>
</evidence>
<evidence type="ECO:0000313" key="3">
    <source>
        <dbReference type="Proteomes" id="UP000218334"/>
    </source>
</evidence>
<proteinExistence type="predicted"/>
<dbReference type="Pfam" id="PF18803">
    <property type="entry name" value="CxC2"/>
    <property type="match status" value="1"/>
</dbReference>
<keyword evidence="3" id="KW-1185">Reference proteome</keyword>
<evidence type="ECO:0000259" key="1">
    <source>
        <dbReference type="Pfam" id="PF18803"/>
    </source>
</evidence>
<dbReference type="InterPro" id="IPR041457">
    <property type="entry name" value="CxC2_KDZ-assoc"/>
</dbReference>
<dbReference type="STRING" id="1076256.A0A2H3B335"/>
<dbReference type="Proteomes" id="UP000218334">
    <property type="component" value="Unassembled WGS sequence"/>
</dbReference>
<feature type="non-terminal residue" evidence="2">
    <location>
        <position position="185"/>
    </location>
</feature>
<feature type="non-terminal residue" evidence="2">
    <location>
        <position position="1"/>
    </location>
</feature>
<feature type="domain" description="CxC2-like cysteine cluster KDZ transposase-associated" evidence="1">
    <location>
        <begin position="71"/>
        <end position="179"/>
    </location>
</feature>
<sequence>ILDYMLASESNSTIGDACWCGQAGALHECMCNDCQHYEPSCKQCFVVVHLGDPWHWAEVWNSQFFERQDISELGHVVSLGHDRHEGPHCMYGTVKDPLDFHLVHTNSVYKTKVFFCRCPLTRRDRMESCLHSQIFPGTVAKPCSGFTFAILQDFHLQTLTSKKSVYDYISAIRRKTNNTFSKKVP</sequence>
<gene>
    <name evidence="2" type="ORF">ARMSODRAFT_846821</name>
</gene>
<protein>
    <recommendedName>
        <fullName evidence="1">CxC2-like cysteine cluster KDZ transposase-associated domain-containing protein</fullName>
    </recommendedName>
</protein>
<accession>A0A2H3B335</accession>